<proteinExistence type="predicted"/>
<comment type="subcellular location">
    <subcellularLocation>
        <location evidence="1">Membrane</location>
        <topology evidence="1">Multi-pass membrane protein</topology>
    </subcellularLocation>
</comment>
<evidence type="ECO:0000313" key="12">
    <source>
        <dbReference type="EMBL" id="CAE2268039.1"/>
    </source>
</evidence>
<evidence type="ECO:0000256" key="2">
    <source>
        <dbReference type="ARBA" id="ARBA00022692"/>
    </source>
</evidence>
<keyword evidence="3 10" id="KW-1133">Transmembrane helix</keyword>
<dbReference type="PROSITE" id="PS50259">
    <property type="entry name" value="G_PROTEIN_RECEP_F3_4"/>
    <property type="match status" value="1"/>
</dbReference>
<name>A0A7S4JMC6_9STRA</name>
<dbReference type="CDD" id="cd15047">
    <property type="entry name" value="7tmC_GABA-B-like"/>
    <property type="match status" value="1"/>
</dbReference>
<dbReference type="PRINTS" id="PR01176">
    <property type="entry name" value="GABABRECEPTR"/>
</dbReference>
<dbReference type="GO" id="GO:0004965">
    <property type="term" value="F:G protein-coupled GABA receptor activity"/>
    <property type="evidence" value="ECO:0007669"/>
    <property type="project" value="InterPro"/>
</dbReference>
<keyword evidence="6" id="KW-0675">Receptor</keyword>
<evidence type="ECO:0000256" key="10">
    <source>
        <dbReference type="SAM" id="Phobius"/>
    </source>
</evidence>
<evidence type="ECO:0000256" key="8">
    <source>
        <dbReference type="ARBA" id="ARBA00023224"/>
    </source>
</evidence>
<feature type="transmembrane region" description="Helical" evidence="10">
    <location>
        <begin position="467"/>
        <end position="486"/>
    </location>
</feature>
<protein>
    <recommendedName>
        <fullName evidence="11">G-protein coupled receptors family 3 profile domain-containing protein</fullName>
    </recommendedName>
</protein>
<sequence>MDVAANVLPWLMDRRSKESEWFMDHQNGRSEGADKELMPFDRLYKSCWVHSQGGAFLNYPPLSAVLPDFAFSTYADYIGSDYDFWKDVKRATPPGWPLSHNVSGGVTMRDAILSSPYYKNGQLGDFAGLSALAPVYYTGEWRGHRYDGTFLGAVGIGIDLEAIAWTLNDLEGGMTEGSFACVANAETFDVIAISQSVVKMIYPERTGTGDEWIFDGVDRRNRTFLTNDTIRQGLTDELVSADWDRLHEAVKATPRGGLDYIVMEINITGSVEPRDYYAMFERWAAQGDFVMLAFAPVELVDDAIHPVFSSRAVNLTARQGDRVEGSSVLTNNGTLDIVVRADIRDQFRPWIELADADVWADGVALKPGGSRTIKVTVDSEGLELGRSNGFIIVEVVDDDYRDCFYNVSFELGVSARIENEVDFNYLGGIRVAGWLFCAIIAVTAMSFAVWVWRFWNTRVVRASQPTFLLTIITGCFLFGCTIIPLGIDDGITSQRGCDVACMSAPWLFSLGFTTIFAALFSKIWRINKIFHQANFRKITVTTRDVIVPFAVLLSFQFVCLVIWTVLDPFVWKREMVDDWSSVGSCQAEGVAHVVCTSLIAASSLTALFLACIQAYRARNISDEFSESKWIAISLGGMLQSLLLGIPLIVLIQDPMATFFINAVLIFVLSMSILLLMFVPKMHFMKKQKKDKEQKKQMDTLTTLATGNTALGAKTTEDSRSSKSPGLLVTHIGVDDLEIRLAESEGKVKELEEEVAMLKSLLDRHGISCFGQPEGARVDDN</sequence>
<organism evidence="12">
    <name type="scientific">Odontella aurita</name>
    <dbReference type="NCBI Taxonomy" id="265563"/>
    <lineage>
        <taxon>Eukaryota</taxon>
        <taxon>Sar</taxon>
        <taxon>Stramenopiles</taxon>
        <taxon>Ochrophyta</taxon>
        <taxon>Bacillariophyta</taxon>
        <taxon>Mediophyceae</taxon>
        <taxon>Biddulphiophycidae</taxon>
        <taxon>Eupodiscales</taxon>
        <taxon>Odontellaceae</taxon>
        <taxon>Odontella</taxon>
    </lineage>
</organism>
<evidence type="ECO:0000256" key="6">
    <source>
        <dbReference type="ARBA" id="ARBA00023170"/>
    </source>
</evidence>
<dbReference type="EMBL" id="HBKQ01043738">
    <property type="protein sequence ID" value="CAE2268039.1"/>
    <property type="molecule type" value="Transcribed_RNA"/>
</dbReference>
<dbReference type="PANTHER" id="PTHR10519:SF20">
    <property type="entry name" value="G-PROTEIN COUPLED RECEPTOR 156-RELATED"/>
    <property type="match status" value="1"/>
</dbReference>
<evidence type="ECO:0000256" key="9">
    <source>
        <dbReference type="SAM" id="Coils"/>
    </source>
</evidence>
<reference evidence="12" key="1">
    <citation type="submission" date="2021-01" db="EMBL/GenBank/DDBJ databases">
        <authorList>
            <person name="Corre E."/>
            <person name="Pelletier E."/>
            <person name="Niang G."/>
            <person name="Scheremetjew M."/>
            <person name="Finn R."/>
            <person name="Kale V."/>
            <person name="Holt S."/>
            <person name="Cochrane G."/>
            <person name="Meng A."/>
            <person name="Brown T."/>
            <person name="Cohen L."/>
        </authorList>
    </citation>
    <scope>NUCLEOTIDE SEQUENCE</scope>
    <source>
        <strain evidence="12">Isolate 1302-5</strain>
    </source>
</reference>
<keyword evidence="8" id="KW-0807">Transducer</keyword>
<accession>A0A7S4JMC6</accession>
<dbReference type="Pfam" id="PF00003">
    <property type="entry name" value="7tm_3"/>
    <property type="match status" value="1"/>
</dbReference>
<feature type="transmembrane region" description="Helical" evidence="10">
    <location>
        <begin position="590"/>
        <end position="617"/>
    </location>
</feature>
<feature type="coiled-coil region" evidence="9">
    <location>
        <begin position="733"/>
        <end position="760"/>
    </location>
</feature>
<keyword evidence="4" id="KW-0297">G-protein coupled receptor</keyword>
<keyword evidence="5 10" id="KW-0472">Membrane</keyword>
<evidence type="ECO:0000256" key="7">
    <source>
        <dbReference type="ARBA" id="ARBA00023180"/>
    </source>
</evidence>
<evidence type="ECO:0000256" key="4">
    <source>
        <dbReference type="ARBA" id="ARBA00023040"/>
    </source>
</evidence>
<evidence type="ECO:0000256" key="3">
    <source>
        <dbReference type="ARBA" id="ARBA00022989"/>
    </source>
</evidence>
<keyword evidence="9" id="KW-0175">Coiled coil</keyword>
<keyword evidence="7" id="KW-0325">Glycoprotein</keyword>
<dbReference type="GO" id="GO:0038039">
    <property type="term" value="C:G protein-coupled receptor heterodimeric complex"/>
    <property type="evidence" value="ECO:0007669"/>
    <property type="project" value="TreeGrafter"/>
</dbReference>
<dbReference type="InterPro" id="IPR017978">
    <property type="entry name" value="GPCR_3_C"/>
</dbReference>
<feature type="transmembrane region" description="Helical" evidence="10">
    <location>
        <begin position="658"/>
        <end position="678"/>
    </location>
</feature>
<feature type="transmembrane region" description="Helical" evidence="10">
    <location>
        <begin position="629"/>
        <end position="652"/>
    </location>
</feature>
<evidence type="ECO:0000256" key="5">
    <source>
        <dbReference type="ARBA" id="ARBA00023136"/>
    </source>
</evidence>
<feature type="transmembrane region" description="Helical" evidence="10">
    <location>
        <begin position="431"/>
        <end position="455"/>
    </location>
</feature>
<feature type="transmembrane region" description="Helical" evidence="10">
    <location>
        <begin position="506"/>
        <end position="524"/>
    </location>
</feature>
<feature type="domain" description="G-protein coupled receptors family 3 profile" evidence="11">
    <location>
        <begin position="499"/>
        <end position="684"/>
    </location>
</feature>
<dbReference type="AlphaFoldDB" id="A0A7S4JMC6"/>
<gene>
    <name evidence="12" type="ORF">OAUR00152_LOCUS30168</name>
</gene>
<dbReference type="InterPro" id="IPR002455">
    <property type="entry name" value="GPCR3_GABA-B"/>
</dbReference>
<keyword evidence="2 10" id="KW-0812">Transmembrane</keyword>
<evidence type="ECO:0000259" key="11">
    <source>
        <dbReference type="PROSITE" id="PS50259"/>
    </source>
</evidence>
<dbReference type="PANTHER" id="PTHR10519">
    <property type="entry name" value="GABA-B RECEPTOR"/>
    <property type="match status" value="1"/>
</dbReference>
<evidence type="ECO:0000256" key="1">
    <source>
        <dbReference type="ARBA" id="ARBA00004141"/>
    </source>
</evidence>
<feature type="transmembrane region" description="Helical" evidence="10">
    <location>
        <begin position="545"/>
        <end position="566"/>
    </location>
</feature>